<dbReference type="PANTHER" id="PTHR48475:SF1">
    <property type="entry name" value="RNASE H TYPE-1 DOMAIN-CONTAINING PROTEIN"/>
    <property type="match status" value="1"/>
</dbReference>
<dbReference type="SUPFAM" id="SSF53098">
    <property type="entry name" value="Ribonuclease H-like"/>
    <property type="match status" value="2"/>
</dbReference>
<dbReference type="GO" id="GO:0003676">
    <property type="term" value="F:nucleic acid binding"/>
    <property type="evidence" value="ECO:0007669"/>
    <property type="project" value="InterPro"/>
</dbReference>
<dbReference type="FunFam" id="3.30.70.270:FF:000020">
    <property type="entry name" value="Transposon Tf2-6 polyprotein-like Protein"/>
    <property type="match status" value="1"/>
</dbReference>
<comment type="caution">
    <text evidence="2">The sequence shown here is derived from an EMBL/GenBank/DDBJ whole genome shotgun (WGS) entry which is preliminary data.</text>
</comment>
<gene>
    <name evidence="2" type="primary">pol_1148</name>
    <name evidence="2" type="ORF">CK203_048380</name>
</gene>
<dbReference type="Gene3D" id="3.30.70.270">
    <property type="match status" value="1"/>
</dbReference>
<dbReference type="Pfam" id="PF17919">
    <property type="entry name" value="RT_RNaseH_2"/>
    <property type="match status" value="1"/>
</dbReference>
<dbReference type="PANTHER" id="PTHR48475">
    <property type="entry name" value="RIBONUCLEASE H"/>
    <property type="match status" value="1"/>
</dbReference>
<accession>A0A438HRP1</accession>
<dbReference type="Pfam" id="PF13456">
    <property type="entry name" value="RVT_3"/>
    <property type="match status" value="1"/>
</dbReference>
<evidence type="ECO:0000313" key="2">
    <source>
        <dbReference type="EMBL" id="RVW87080.1"/>
    </source>
</evidence>
<evidence type="ECO:0000313" key="3">
    <source>
        <dbReference type="Proteomes" id="UP000288805"/>
    </source>
</evidence>
<dbReference type="InterPro" id="IPR041577">
    <property type="entry name" value="RT_RNaseH_2"/>
</dbReference>
<dbReference type="GO" id="GO:0004523">
    <property type="term" value="F:RNA-DNA hybrid ribonuclease activity"/>
    <property type="evidence" value="ECO:0007669"/>
    <property type="project" value="InterPro"/>
</dbReference>
<dbReference type="GO" id="GO:0015074">
    <property type="term" value="P:DNA integration"/>
    <property type="evidence" value="ECO:0007669"/>
    <property type="project" value="InterPro"/>
</dbReference>
<dbReference type="Gene3D" id="3.30.420.10">
    <property type="entry name" value="Ribonuclease H-like superfamily/Ribonuclease H"/>
    <property type="match status" value="2"/>
</dbReference>
<dbReference type="CDD" id="cd09274">
    <property type="entry name" value="RNase_HI_RT_Ty3"/>
    <property type="match status" value="1"/>
</dbReference>
<dbReference type="AlphaFoldDB" id="A0A438HRP1"/>
<dbReference type="PROSITE" id="PS50994">
    <property type="entry name" value="INTEGRASE"/>
    <property type="match status" value="1"/>
</dbReference>
<evidence type="ECO:0000259" key="1">
    <source>
        <dbReference type="PROSITE" id="PS50994"/>
    </source>
</evidence>
<dbReference type="InterPro" id="IPR043128">
    <property type="entry name" value="Rev_trsase/Diguanyl_cyclase"/>
</dbReference>
<organism evidence="2 3">
    <name type="scientific">Vitis vinifera</name>
    <name type="common">Grape</name>
    <dbReference type="NCBI Taxonomy" id="29760"/>
    <lineage>
        <taxon>Eukaryota</taxon>
        <taxon>Viridiplantae</taxon>
        <taxon>Streptophyta</taxon>
        <taxon>Embryophyta</taxon>
        <taxon>Tracheophyta</taxon>
        <taxon>Spermatophyta</taxon>
        <taxon>Magnoliopsida</taxon>
        <taxon>eudicotyledons</taxon>
        <taxon>Gunneridae</taxon>
        <taxon>Pentapetalae</taxon>
        <taxon>rosids</taxon>
        <taxon>Vitales</taxon>
        <taxon>Vitaceae</taxon>
        <taxon>Viteae</taxon>
        <taxon>Vitis</taxon>
    </lineage>
</organism>
<dbReference type="EMBL" id="QGNW01000187">
    <property type="protein sequence ID" value="RVW87080.1"/>
    <property type="molecule type" value="Genomic_DNA"/>
</dbReference>
<dbReference type="InterPro" id="IPR001584">
    <property type="entry name" value="Integrase_cat-core"/>
</dbReference>
<dbReference type="Proteomes" id="UP000288805">
    <property type="component" value="Unassembled WGS sequence"/>
</dbReference>
<dbReference type="InterPro" id="IPR012337">
    <property type="entry name" value="RNaseH-like_sf"/>
</dbReference>
<protein>
    <submittedName>
        <fullName evidence="2">Retrovirus-related Pol polyprotein from transposon 17.6</fullName>
    </submittedName>
</protein>
<dbReference type="SUPFAM" id="SSF56672">
    <property type="entry name" value="DNA/RNA polymerases"/>
    <property type="match status" value="1"/>
</dbReference>
<dbReference type="InterPro" id="IPR036397">
    <property type="entry name" value="RNaseH_sf"/>
</dbReference>
<dbReference type="InterPro" id="IPR043502">
    <property type="entry name" value="DNA/RNA_pol_sf"/>
</dbReference>
<reference evidence="2 3" key="1">
    <citation type="journal article" date="2018" name="PLoS Genet.">
        <title>Population sequencing reveals clonal diversity and ancestral inbreeding in the grapevine cultivar Chardonnay.</title>
        <authorList>
            <person name="Roach M.J."/>
            <person name="Johnson D.L."/>
            <person name="Bohlmann J."/>
            <person name="van Vuuren H.J."/>
            <person name="Jones S.J."/>
            <person name="Pretorius I.S."/>
            <person name="Schmidt S.A."/>
            <person name="Borneman A.R."/>
        </authorList>
    </citation>
    <scope>NUCLEOTIDE SEQUENCE [LARGE SCALE GENOMIC DNA]</scope>
    <source>
        <strain evidence="3">cv. Chardonnay</strain>
        <tissue evidence="2">Leaf</tissue>
    </source>
</reference>
<dbReference type="CDD" id="cd09279">
    <property type="entry name" value="RNase_HI_like"/>
    <property type="match status" value="1"/>
</dbReference>
<name>A0A438HRP1_VITVI</name>
<feature type="domain" description="Integrase catalytic" evidence="1">
    <location>
        <begin position="426"/>
        <end position="589"/>
    </location>
</feature>
<sequence>MPAPKTEKEIRGFLGRLQYISRFIARLTDICEPIFRLLRKNQPTVWNDDCQFAFEKIKEYLLSPPVLVPPTPGRPLLLYLSVSDMALGCMLAQIDDLGKERAIYYLSKRMLEYEMKYVMIERLCLALVWATRRLRHYMTEYSVHLISRLDPLRYLFDRPALTGRLMRWLVLLTEFDIQYVSQKSIKGSIVADHLASLPTSEDRPVDDDFPDEEFVAMTSLSDGACTSMVQPISQGMGLVFYWYPLRDHIPRSVRLAFSDRHPATNNIVEYEACILGLETALELDIRQMEVFGDSNLVLRQIQGDWKTRDVKLRPYHAYLELLVARFDDLRYVHLPRAQNRFADALATLASSVDIPIDVVIRPLLIESRSGTYPEVATTKDRRALRHLATRFVICGDTLYRRSADGMLLLCLDRASADRVMREVHSGVCGPHMGGHMLASVRFMVISYMHRHQSYTLDLAMAILNYFTKWVEAASYARLTSARVASFIRSHIICRYGVPHELISDRGAHFRAEVDTLLQEYGIRHHRSSAYRPQTNGAVEAANKNIKRILRKMVETSRDWSEKLPFALWAPHLFSHSTGATPYSLVYGMEAVLPVETEMGSLRVALEQQISETEWAQARFDQLNLLDERRLRAADHVQAYQRKMARAFKKRVKPRPLQKGDLVLRILRGLIGDPRGKFRPSWSGPYVIRELTPEGAAWLTDLDGNQFSEPTNVDQLKKYYV</sequence>
<dbReference type="InterPro" id="IPR002156">
    <property type="entry name" value="RNaseH_domain"/>
</dbReference>
<proteinExistence type="predicted"/>